<name>A0A8X6XC89_9ARAC</name>
<keyword evidence="3" id="KW-1185">Reference proteome</keyword>
<reference evidence="2" key="1">
    <citation type="submission" date="2020-08" db="EMBL/GenBank/DDBJ databases">
        <title>Multicomponent nature underlies the extraordinary mechanical properties of spider dragline silk.</title>
        <authorList>
            <person name="Kono N."/>
            <person name="Nakamura H."/>
            <person name="Mori M."/>
            <person name="Yoshida Y."/>
            <person name="Ohtoshi R."/>
            <person name="Malay A.D."/>
            <person name="Moran D.A.P."/>
            <person name="Tomita M."/>
            <person name="Numata K."/>
            <person name="Arakawa K."/>
        </authorList>
    </citation>
    <scope>NUCLEOTIDE SEQUENCE</scope>
</reference>
<evidence type="ECO:0000313" key="3">
    <source>
        <dbReference type="Proteomes" id="UP000886998"/>
    </source>
</evidence>
<proteinExistence type="predicted"/>
<organism evidence="2 3">
    <name type="scientific">Trichonephila inaurata madagascariensis</name>
    <dbReference type="NCBI Taxonomy" id="2747483"/>
    <lineage>
        <taxon>Eukaryota</taxon>
        <taxon>Metazoa</taxon>
        <taxon>Ecdysozoa</taxon>
        <taxon>Arthropoda</taxon>
        <taxon>Chelicerata</taxon>
        <taxon>Arachnida</taxon>
        <taxon>Araneae</taxon>
        <taxon>Araneomorphae</taxon>
        <taxon>Entelegynae</taxon>
        <taxon>Araneoidea</taxon>
        <taxon>Nephilidae</taxon>
        <taxon>Trichonephila</taxon>
        <taxon>Trichonephila inaurata</taxon>
    </lineage>
</organism>
<dbReference type="Proteomes" id="UP000886998">
    <property type="component" value="Unassembled WGS sequence"/>
</dbReference>
<sequence>MIVFPPHPPLFEQNRSKQDEDSHLNVMDISWTHCPIHPFKHIQRVRYEANNLSITLNHDNKTKRYSFLQCTSQQQPTLSSTMGPNHLNISIGGARRS</sequence>
<evidence type="ECO:0000256" key="1">
    <source>
        <dbReference type="SAM" id="MobiDB-lite"/>
    </source>
</evidence>
<comment type="caution">
    <text evidence="2">The sequence shown here is derived from an EMBL/GenBank/DDBJ whole genome shotgun (WGS) entry which is preliminary data.</text>
</comment>
<accession>A0A8X6XC89</accession>
<feature type="compositionally biased region" description="Polar residues" evidence="1">
    <location>
        <begin position="74"/>
        <end position="83"/>
    </location>
</feature>
<protein>
    <submittedName>
        <fullName evidence="2">Uncharacterized protein</fullName>
    </submittedName>
</protein>
<evidence type="ECO:0000313" key="2">
    <source>
        <dbReference type="EMBL" id="GFY50544.1"/>
    </source>
</evidence>
<dbReference type="EMBL" id="BMAV01007550">
    <property type="protein sequence ID" value="GFY50544.1"/>
    <property type="molecule type" value="Genomic_DNA"/>
</dbReference>
<feature type="region of interest" description="Disordered" evidence="1">
    <location>
        <begin position="74"/>
        <end position="97"/>
    </location>
</feature>
<gene>
    <name evidence="2" type="ORF">TNIN_343321</name>
</gene>
<dbReference type="AlphaFoldDB" id="A0A8X6XC89"/>